<dbReference type="EMBL" id="JAUQSX010000010">
    <property type="protein sequence ID" value="MDO7848438.1"/>
    <property type="molecule type" value="Genomic_DNA"/>
</dbReference>
<gene>
    <name evidence="2" type="ORF">Q5H92_18880</name>
</gene>
<dbReference type="Proteomes" id="UP001167796">
    <property type="component" value="Unassembled WGS sequence"/>
</dbReference>
<evidence type="ECO:0000313" key="3">
    <source>
        <dbReference type="Proteomes" id="UP001167796"/>
    </source>
</evidence>
<evidence type="ECO:0000313" key="2">
    <source>
        <dbReference type="EMBL" id="MDO7848438.1"/>
    </source>
</evidence>
<dbReference type="RefSeq" id="WP_305013112.1">
    <property type="nucleotide sequence ID" value="NZ_JAUQSX010000010.1"/>
</dbReference>
<dbReference type="NCBIfam" id="TIGR04183">
    <property type="entry name" value="Por_Secre_tail"/>
    <property type="match status" value="1"/>
</dbReference>
<keyword evidence="3" id="KW-1185">Reference proteome</keyword>
<reference evidence="2" key="1">
    <citation type="submission" date="2023-07" db="EMBL/GenBank/DDBJ databases">
        <authorList>
            <person name="Kim M.K."/>
        </authorList>
    </citation>
    <scope>NUCLEOTIDE SEQUENCE</scope>
    <source>
        <strain evidence="2">M29</strain>
    </source>
</reference>
<sequence>MKRLFTASHRPLAATSILRVLKAAGLLLALLAIPVGRAWATIYVVANPDKRNNYSLNTGDVLTINSNVDFRGTITVQGNNVAITNNGEITSDATLTVNSSASGTVINNFGTVPCQTVYLNAITTINNGSASVNSGVSWTGYVGSRFTMAPIINNYASWTAQIQPLPGGTITNYANATWNAYMTLTANLSITNSGNWQSQIQEGSSTLTIVHNAGNWTGGLGDGSGSLRITNNATWTKGFNFSSGSNNAFTTAAGATTTFGSYVGTGGQVAITNNGSMAFNGGMGSLGTGSSMTNAAGQTLTLQGDLTSNGTLTNSGTLNVSGNFTISGGTFTNTGTANTGQFTNSATVANRGAVVVGNNGNFTNSGTITGTSTLPRATFRAAASTTNSGNFGADGSYLDFCDATPPSPATNGFDSRAGTIGPNVTYCASAAPLPVELTVFTALAAKGKVRLQWATAMERNSAAFVVERSASGEGFSAVAEIKAQGNSTQATVYAAIDAKPLAGKSYYRLRMVDLDGTTAYSQVQKVDAGALSQSLDFYPNPAADHLTLDLRPAPAAPCEVRILSLTGQVLLKATLVGGQLRELPLAGVPAGLYLLQVRSAQGSTVQRMEKL</sequence>
<name>A0ABT9AF00_9BACT</name>
<dbReference type="InterPro" id="IPR026444">
    <property type="entry name" value="Secre_tail"/>
</dbReference>
<organism evidence="2 3">
    <name type="scientific">Hymenobacter mellowenesis</name>
    <dbReference type="NCBI Taxonomy" id="3063995"/>
    <lineage>
        <taxon>Bacteria</taxon>
        <taxon>Pseudomonadati</taxon>
        <taxon>Bacteroidota</taxon>
        <taxon>Cytophagia</taxon>
        <taxon>Cytophagales</taxon>
        <taxon>Hymenobacteraceae</taxon>
        <taxon>Hymenobacter</taxon>
    </lineage>
</organism>
<protein>
    <submittedName>
        <fullName evidence="2">T9SS type A sorting domain-containing protein</fullName>
    </submittedName>
</protein>
<dbReference type="Pfam" id="PF18962">
    <property type="entry name" value="Por_Secre_tail"/>
    <property type="match status" value="1"/>
</dbReference>
<accession>A0ABT9AF00</accession>
<comment type="caution">
    <text evidence="2">The sequence shown here is derived from an EMBL/GenBank/DDBJ whole genome shotgun (WGS) entry which is preliminary data.</text>
</comment>
<feature type="domain" description="Secretion system C-terminal sorting" evidence="1">
    <location>
        <begin position="538"/>
        <end position="607"/>
    </location>
</feature>
<proteinExistence type="predicted"/>
<evidence type="ECO:0000259" key="1">
    <source>
        <dbReference type="Pfam" id="PF18962"/>
    </source>
</evidence>